<gene>
    <name evidence="1" type="ORF">METZ01_LOCUS170429</name>
</gene>
<protein>
    <recommendedName>
        <fullName evidence="2">DUF1800 domain-containing protein</fullName>
    </recommendedName>
</protein>
<dbReference type="InterPro" id="IPR014917">
    <property type="entry name" value="DUF1800"/>
</dbReference>
<sequence length="484" mass="54845">MTTIQAATHEELVAHLFRRAGFGASSHEMESVEGMGYDEIVDKLMDFSSPDIFPTDFISRFHKDQSDLRLAEAAGAHWVYRMVMTETPLREKMCLFWHRIFATAGTKLIQHRVIVNQINMFREKGIGKFDDLLVGLSQDPAMIMWLDNQDNHGSNINENYGREILELFAMGVGNYSEDDIKDTARAFTGWTVVNPEYMSIKMRNNTVRPYGYISWQYQYDAEDHDQGSKTILGETGNWDGEDAVRIICDQRATAEYVARHLYHFFVADEVPVPQWPHQGPKDEGAIKLMVDSYFKNSHSIKSMLETMFKSDFFKDESTRYARIKSPAEMVVGTMRLAGPIELPSDETYYAQSVCANMGQGLLRPPSVEGWQGGSEWINTGAYVERINFASRILNDSDKEGVKDLLIRIKNTSGDGTLTSDRLVEACLAVLGPIEVAETTRDRLKIYALKYGNLSWESNESNESFNTAAISIIQLIVSTQEYQTA</sequence>
<dbReference type="AlphaFoldDB" id="A0A382BUU6"/>
<accession>A0A382BUU6</accession>
<reference evidence="1" key="1">
    <citation type="submission" date="2018-05" db="EMBL/GenBank/DDBJ databases">
        <authorList>
            <person name="Lanie J.A."/>
            <person name="Ng W.-L."/>
            <person name="Kazmierczak K.M."/>
            <person name="Andrzejewski T.M."/>
            <person name="Davidsen T.M."/>
            <person name="Wayne K.J."/>
            <person name="Tettelin H."/>
            <person name="Glass J.I."/>
            <person name="Rusch D."/>
            <person name="Podicherti R."/>
            <person name="Tsui H.-C.T."/>
            <person name="Winkler M.E."/>
        </authorList>
    </citation>
    <scope>NUCLEOTIDE SEQUENCE</scope>
</reference>
<organism evidence="1">
    <name type="scientific">marine metagenome</name>
    <dbReference type="NCBI Taxonomy" id="408172"/>
    <lineage>
        <taxon>unclassified sequences</taxon>
        <taxon>metagenomes</taxon>
        <taxon>ecological metagenomes</taxon>
    </lineage>
</organism>
<dbReference type="EMBL" id="UINC01031472">
    <property type="protein sequence ID" value="SVB17575.1"/>
    <property type="molecule type" value="Genomic_DNA"/>
</dbReference>
<proteinExistence type="predicted"/>
<name>A0A382BUU6_9ZZZZ</name>
<dbReference type="Pfam" id="PF08811">
    <property type="entry name" value="DUF1800"/>
    <property type="match status" value="1"/>
</dbReference>
<evidence type="ECO:0000313" key="1">
    <source>
        <dbReference type="EMBL" id="SVB17575.1"/>
    </source>
</evidence>
<evidence type="ECO:0008006" key="2">
    <source>
        <dbReference type="Google" id="ProtNLM"/>
    </source>
</evidence>